<dbReference type="GO" id="GO:1902201">
    <property type="term" value="P:negative regulation of bacterial-type flagellum-dependent cell motility"/>
    <property type="evidence" value="ECO:0007669"/>
    <property type="project" value="TreeGrafter"/>
</dbReference>
<feature type="transmembrane region" description="Helical" evidence="4">
    <location>
        <begin position="61"/>
        <end position="78"/>
    </location>
</feature>
<feature type="transmembrane region" description="Helical" evidence="4">
    <location>
        <begin position="153"/>
        <end position="176"/>
    </location>
</feature>
<dbReference type="EMBL" id="JACIUV010000004">
    <property type="protein sequence ID" value="MBB1117199.1"/>
    <property type="molecule type" value="Genomic_DNA"/>
</dbReference>
<gene>
    <name evidence="6" type="ORF">H4O09_09090</name>
</gene>
<dbReference type="PANTHER" id="PTHR45138">
    <property type="entry name" value="REGULATORY COMPONENTS OF SENSORY TRANSDUCTION SYSTEM"/>
    <property type="match status" value="1"/>
</dbReference>
<comment type="cofactor">
    <cofactor evidence="1">
        <name>Mg(2+)</name>
        <dbReference type="ChEBI" id="CHEBI:18420"/>
    </cofactor>
</comment>
<evidence type="ECO:0000313" key="6">
    <source>
        <dbReference type="EMBL" id="MBB1117199.1"/>
    </source>
</evidence>
<dbReference type="AlphaFoldDB" id="A0A7W3YVT6"/>
<dbReference type="SUPFAM" id="SSF55073">
    <property type="entry name" value="Nucleotide cyclase"/>
    <property type="match status" value="1"/>
</dbReference>
<dbReference type="GO" id="GO:0043709">
    <property type="term" value="P:cell adhesion involved in single-species biofilm formation"/>
    <property type="evidence" value="ECO:0007669"/>
    <property type="project" value="TreeGrafter"/>
</dbReference>
<dbReference type="PROSITE" id="PS51257">
    <property type="entry name" value="PROKAR_LIPOPROTEIN"/>
    <property type="match status" value="1"/>
</dbReference>
<dbReference type="CDD" id="cd01949">
    <property type="entry name" value="GGDEF"/>
    <property type="match status" value="1"/>
</dbReference>
<comment type="catalytic activity">
    <reaction evidence="3">
        <text>2 GTP = 3',3'-c-di-GMP + 2 diphosphate</text>
        <dbReference type="Rhea" id="RHEA:24898"/>
        <dbReference type="ChEBI" id="CHEBI:33019"/>
        <dbReference type="ChEBI" id="CHEBI:37565"/>
        <dbReference type="ChEBI" id="CHEBI:58805"/>
        <dbReference type="EC" id="2.7.7.65"/>
    </reaction>
</comment>
<feature type="domain" description="GGDEF" evidence="5">
    <location>
        <begin position="326"/>
        <end position="461"/>
    </location>
</feature>
<evidence type="ECO:0000256" key="4">
    <source>
        <dbReference type="SAM" id="Phobius"/>
    </source>
</evidence>
<evidence type="ECO:0000256" key="2">
    <source>
        <dbReference type="ARBA" id="ARBA00012528"/>
    </source>
</evidence>
<proteinExistence type="predicted"/>
<name>A0A7W3YVT6_9GAMM</name>
<dbReference type="InterPro" id="IPR050469">
    <property type="entry name" value="Diguanylate_Cyclase"/>
</dbReference>
<feature type="transmembrane region" description="Helical" evidence="4">
    <location>
        <begin position="112"/>
        <end position="133"/>
    </location>
</feature>
<dbReference type="Proteomes" id="UP000550609">
    <property type="component" value="Unassembled WGS sequence"/>
</dbReference>
<dbReference type="InterPro" id="IPR043128">
    <property type="entry name" value="Rev_trsase/Diguanyl_cyclase"/>
</dbReference>
<dbReference type="EC" id="2.7.7.65" evidence="2"/>
<comment type="caution">
    <text evidence="6">The sequence shown here is derived from an EMBL/GenBank/DDBJ whole genome shotgun (WGS) entry which is preliminary data.</text>
</comment>
<dbReference type="PANTHER" id="PTHR45138:SF9">
    <property type="entry name" value="DIGUANYLATE CYCLASE DGCM-RELATED"/>
    <property type="match status" value="1"/>
</dbReference>
<dbReference type="NCBIfam" id="TIGR00254">
    <property type="entry name" value="GGDEF"/>
    <property type="match status" value="1"/>
</dbReference>
<organism evidence="6 7">
    <name type="scientific">Stenotrophomonas koreensis</name>
    <dbReference type="NCBI Taxonomy" id="266128"/>
    <lineage>
        <taxon>Bacteria</taxon>
        <taxon>Pseudomonadati</taxon>
        <taxon>Pseudomonadota</taxon>
        <taxon>Gammaproteobacteria</taxon>
        <taxon>Lysobacterales</taxon>
        <taxon>Lysobacteraceae</taxon>
        <taxon>Stenotrophomonas</taxon>
    </lineage>
</organism>
<dbReference type="RefSeq" id="WP_182622274.1">
    <property type="nucleotide sequence ID" value="NZ_JACIUV010000004.1"/>
</dbReference>
<dbReference type="Gene3D" id="3.30.70.270">
    <property type="match status" value="1"/>
</dbReference>
<feature type="transmembrane region" description="Helical" evidence="4">
    <location>
        <begin position="37"/>
        <end position="54"/>
    </location>
</feature>
<sequence length="461" mass="48914">MQLFSRSRQPGTGTLLLFSASLFGACLLGIFSRPDNLLAVIWPANALLLGWLLRQRRLAGVLGWSCAALAYLAADLVTGSSVELTVHMAAANLAGVAVGYTLLRHSPHFNRLLLGPASVLMLLLASLSAAWTSALVAMPATTFLLDASHGQALLYWFSAELVWYMALLPAILLTSSRQSLLPPAAPRFWRWAPLLALAASALLAIRADGAGALAFTLPALLWCALRYRQGLAALCLLITSIGTLYAVAIGLLELGAVDPELGDIVSLRTGVALLAVPVLLVSAMNASRERMLKALHHAAAHDGLTGLLSRAGFFSQLPTLLQDTGHSIGTLMLDIDLFKQINDHHGHAAGDLVLREVAQRLRTSLPDGALLGRLGGEEFAVVLPAADLASSRQVAEQLRQRIDEEPFVLLPGLPPLAVSVSIGVAALGEDDERHVDTALHPADQALQRAKNSGRNRVVVAP</sequence>
<feature type="transmembrane region" description="Helical" evidence="4">
    <location>
        <begin position="12"/>
        <end position="31"/>
    </location>
</feature>
<evidence type="ECO:0000256" key="1">
    <source>
        <dbReference type="ARBA" id="ARBA00001946"/>
    </source>
</evidence>
<dbReference type="InterPro" id="IPR000160">
    <property type="entry name" value="GGDEF_dom"/>
</dbReference>
<evidence type="ECO:0000256" key="3">
    <source>
        <dbReference type="ARBA" id="ARBA00034247"/>
    </source>
</evidence>
<keyword evidence="4" id="KW-0472">Membrane</keyword>
<dbReference type="FunFam" id="3.30.70.270:FF:000001">
    <property type="entry name" value="Diguanylate cyclase domain protein"/>
    <property type="match status" value="1"/>
</dbReference>
<keyword evidence="4" id="KW-1133">Transmembrane helix</keyword>
<feature type="transmembrane region" description="Helical" evidence="4">
    <location>
        <begin position="84"/>
        <end position="103"/>
    </location>
</feature>
<protein>
    <recommendedName>
        <fullName evidence="2">diguanylate cyclase</fullName>
        <ecNumber evidence="2">2.7.7.65</ecNumber>
    </recommendedName>
</protein>
<keyword evidence="4" id="KW-0812">Transmembrane</keyword>
<dbReference type="PROSITE" id="PS50887">
    <property type="entry name" value="GGDEF"/>
    <property type="match status" value="1"/>
</dbReference>
<evidence type="ECO:0000313" key="7">
    <source>
        <dbReference type="Proteomes" id="UP000550609"/>
    </source>
</evidence>
<feature type="transmembrane region" description="Helical" evidence="4">
    <location>
        <begin position="188"/>
        <end position="205"/>
    </location>
</feature>
<dbReference type="InterPro" id="IPR029787">
    <property type="entry name" value="Nucleotide_cyclase"/>
</dbReference>
<reference evidence="6 7" key="1">
    <citation type="submission" date="2020-08" db="EMBL/GenBank/DDBJ databases">
        <title>Stenotrophomonas sp. W1S232.</title>
        <authorList>
            <person name="Deng Y."/>
        </authorList>
    </citation>
    <scope>NUCLEOTIDE SEQUENCE [LARGE SCALE GENOMIC DNA]</scope>
    <source>
        <strain evidence="6 7">W1S232</strain>
    </source>
</reference>
<accession>A0A7W3YVT6</accession>
<dbReference type="GO" id="GO:0005886">
    <property type="term" value="C:plasma membrane"/>
    <property type="evidence" value="ECO:0007669"/>
    <property type="project" value="TreeGrafter"/>
</dbReference>
<feature type="transmembrane region" description="Helical" evidence="4">
    <location>
        <begin position="264"/>
        <end position="283"/>
    </location>
</feature>
<dbReference type="Pfam" id="PF00990">
    <property type="entry name" value="GGDEF"/>
    <property type="match status" value="1"/>
</dbReference>
<evidence type="ECO:0000259" key="5">
    <source>
        <dbReference type="PROSITE" id="PS50887"/>
    </source>
</evidence>
<dbReference type="SMART" id="SM00267">
    <property type="entry name" value="GGDEF"/>
    <property type="match status" value="1"/>
</dbReference>
<feature type="transmembrane region" description="Helical" evidence="4">
    <location>
        <begin position="234"/>
        <end position="252"/>
    </location>
</feature>
<dbReference type="GO" id="GO:0052621">
    <property type="term" value="F:diguanylate cyclase activity"/>
    <property type="evidence" value="ECO:0007669"/>
    <property type="project" value="UniProtKB-EC"/>
</dbReference>